<accession>F0XQT0</accession>
<proteinExistence type="inferred from homology"/>
<dbReference type="HOGENOM" id="CLU_042688_2_0_1"/>
<dbReference type="PANTHER" id="PTHR34598">
    <property type="entry name" value="BLL6449 PROTEIN"/>
    <property type="match status" value="1"/>
</dbReference>
<dbReference type="AlphaFoldDB" id="F0XQT0"/>
<evidence type="ECO:0000313" key="3">
    <source>
        <dbReference type="Proteomes" id="UP000007796"/>
    </source>
</evidence>
<sequence length="293" mass="32732">MATTSSRRDVATLLKYYDDPGDGSPPAPVIVGRGTVKNERAMIEARTVVEDMTGREAAFTLDSCGFQLVHHASTATGCRDDCFRNESLIEAEYIGDCERLLQAVTGAVRVFVFEHKVRRGPADWHKLGPGNAAKRGPLHRAHVDQSYGGAEQLLRYYFPDEADGLLQRRYQIVNAWRPIKTIHKDPLGVADARSVPDDDLVEARVIYPDHEMCTWTIRPGPDIARGADPVPTTAHRWFYKHAQTPDEVMLIKCFDSIADGSVARRAAHSAFNDAGYDDAEPRESIEIRSFLFY</sequence>
<dbReference type="eggNOG" id="ENOG502SJT0">
    <property type="taxonomic scope" value="Eukaryota"/>
</dbReference>
<name>F0XQT0_GROCL</name>
<evidence type="ECO:0008006" key="4">
    <source>
        <dbReference type="Google" id="ProtNLM"/>
    </source>
</evidence>
<evidence type="ECO:0000313" key="2">
    <source>
        <dbReference type="EMBL" id="EFW99721.1"/>
    </source>
</evidence>
<dbReference type="InterPro" id="IPR044053">
    <property type="entry name" value="AsaB-like"/>
</dbReference>
<dbReference type="NCBIfam" id="NF041278">
    <property type="entry name" value="CmcJ_NvfI_EfuI"/>
    <property type="match status" value="1"/>
</dbReference>
<comment type="similarity">
    <text evidence="1">Belongs to the asaB hydroxylase/desaturase family.</text>
</comment>
<dbReference type="OrthoDB" id="412788at2759"/>
<dbReference type="EMBL" id="GL629807">
    <property type="protein sequence ID" value="EFW99721.1"/>
    <property type="molecule type" value="Genomic_DNA"/>
</dbReference>
<dbReference type="InParanoid" id="F0XQT0"/>
<gene>
    <name evidence="2" type="ORF">CMQ_39</name>
</gene>
<dbReference type="STRING" id="655863.F0XQT0"/>
<organism evidence="3">
    <name type="scientific">Grosmannia clavigera (strain kw1407 / UAMH 11150)</name>
    <name type="common">Blue stain fungus</name>
    <name type="synonym">Graphiocladiella clavigera</name>
    <dbReference type="NCBI Taxonomy" id="655863"/>
    <lineage>
        <taxon>Eukaryota</taxon>
        <taxon>Fungi</taxon>
        <taxon>Dikarya</taxon>
        <taxon>Ascomycota</taxon>
        <taxon>Pezizomycotina</taxon>
        <taxon>Sordariomycetes</taxon>
        <taxon>Sordariomycetidae</taxon>
        <taxon>Ophiostomatales</taxon>
        <taxon>Ophiostomataceae</taxon>
        <taxon>Leptographium</taxon>
    </lineage>
</organism>
<dbReference type="GO" id="GO:0016491">
    <property type="term" value="F:oxidoreductase activity"/>
    <property type="evidence" value="ECO:0007669"/>
    <property type="project" value="InterPro"/>
</dbReference>
<dbReference type="RefSeq" id="XP_014169453.1">
    <property type="nucleotide sequence ID" value="XM_014313978.1"/>
</dbReference>
<reference evidence="2 3" key="1">
    <citation type="journal article" date="2011" name="Proc. Natl. Acad. Sci. U.S.A.">
        <title>Genome and transcriptome analyses of the mountain pine beetle-fungal symbiont Grosmannia clavigera, a lodgepole pine pathogen.</title>
        <authorList>
            <person name="DiGuistini S."/>
            <person name="Wang Y."/>
            <person name="Liao N.Y."/>
            <person name="Taylor G."/>
            <person name="Tanguay P."/>
            <person name="Feau N."/>
            <person name="Henrissat B."/>
            <person name="Chan S.K."/>
            <person name="Hesse-Orce U."/>
            <person name="Alamouti S.M."/>
            <person name="Tsui C.K.M."/>
            <person name="Docking R.T."/>
            <person name="Levasseur A."/>
            <person name="Haridas S."/>
            <person name="Robertson G."/>
            <person name="Birol I."/>
            <person name="Holt R.A."/>
            <person name="Marra M.A."/>
            <person name="Hamelin R.C."/>
            <person name="Hirst M."/>
            <person name="Jones S.J.M."/>
            <person name="Bohlmann J."/>
            <person name="Breuil C."/>
        </authorList>
    </citation>
    <scope>NUCLEOTIDE SEQUENCE [LARGE SCALE GENOMIC DNA]</scope>
    <source>
        <strain evidence="3">kw1407 / UAMH 11150</strain>
    </source>
</reference>
<dbReference type="Proteomes" id="UP000007796">
    <property type="component" value="Unassembled WGS sequence"/>
</dbReference>
<dbReference type="GeneID" id="25977050"/>
<protein>
    <recommendedName>
        <fullName evidence="4">Methyltransferase</fullName>
    </recommendedName>
</protein>
<evidence type="ECO:0000256" key="1">
    <source>
        <dbReference type="ARBA" id="ARBA00023604"/>
    </source>
</evidence>
<keyword evidence="3" id="KW-1185">Reference proteome</keyword>
<dbReference type="PANTHER" id="PTHR34598:SF3">
    <property type="entry name" value="OXIDOREDUCTASE AN1597"/>
    <property type="match status" value="1"/>
</dbReference>